<dbReference type="Gene3D" id="3.10.10.10">
    <property type="entry name" value="HIV Type 1 Reverse Transcriptase, subunit A, domain 1"/>
    <property type="match status" value="1"/>
</dbReference>
<proteinExistence type="predicted"/>
<keyword evidence="7" id="KW-0695">RNA-directed DNA polymerase</keyword>
<evidence type="ECO:0000256" key="6">
    <source>
        <dbReference type="ARBA" id="ARBA00022801"/>
    </source>
</evidence>
<protein>
    <recommendedName>
        <fullName evidence="8">Reverse transcriptase domain-containing protein</fullName>
    </recommendedName>
</protein>
<evidence type="ECO:0000256" key="5">
    <source>
        <dbReference type="ARBA" id="ARBA00022759"/>
    </source>
</evidence>
<dbReference type="InterPro" id="IPR043502">
    <property type="entry name" value="DNA/RNA_pol_sf"/>
</dbReference>
<dbReference type="InterPro" id="IPR051320">
    <property type="entry name" value="Viral_Replic_Matur_Polypro"/>
</dbReference>
<evidence type="ECO:0000256" key="1">
    <source>
        <dbReference type="ARBA" id="ARBA00022670"/>
    </source>
</evidence>
<feature type="domain" description="Reverse transcriptase" evidence="8">
    <location>
        <begin position="1"/>
        <end position="104"/>
    </location>
</feature>
<name>A0AA38IBG2_9CUCU</name>
<comment type="caution">
    <text evidence="9">The sequence shown here is derived from an EMBL/GenBank/DDBJ whole genome shotgun (WGS) entry which is preliminary data.</text>
</comment>
<dbReference type="InterPro" id="IPR000477">
    <property type="entry name" value="RT_dom"/>
</dbReference>
<dbReference type="Proteomes" id="UP001168821">
    <property type="component" value="Unassembled WGS sequence"/>
</dbReference>
<evidence type="ECO:0000256" key="4">
    <source>
        <dbReference type="ARBA" id="ARBA00022722"/>
    </source>
</evidence>
<dbReference type="GO" id="GO:0008233">
    <property type="term" value="F:peptidase activity"/>
    <property type="evidence" value="ECO:0007669"/>
    <property type="project" value="UniProtKB-KW"/>
</dbReference>
<evidence type="ECO:0000313" key="9">
    <source>
        <dbReference type="EMBL" id="KAJ3654853.1"/>
    </source>
</evidence>
<dbReference type="GO" id="GO:0003964">
    <property type="term" value="F:RNA-directed DNA polymerase activity"/>
    <property type="evidence" value="ECO:0007669"/>
    <property type="project" value="UniProtKB-KW"/>
</dbReference>
<dbReference type="GO" id="GO:0006508">
    <property type="term" value="P:proteolysis"/>
    <property type="evidence" value="ECO:0007669"/>
    <property type="project" value="UniProtKB-KW"/>
</dbReference>
<keyword evidence="4" id="KW-0540">Nuclease</keyword>
<keyword evidence="10" id="KW-1185">Reference proteome</keyword>
<organism evidence="9 10">
    <name type="scientific">Zophobas morio</name>
    <dbReference type="NCBI Taxonomy" id="2755281"/>
    <lineage>
        <taxon>Eukaryota</taxon>
        <taxon>Metazoa</taxon>
        <taxon>Ecdysozoa</taxon>
        <taxon>Arthropoda</taxon>
        <taxon>Hexapoda</taxon>
        <taxon>Insecta</taxon>
        <taxon>Pterygota</taxon>
        <taxon>Neoptera</taxon>
        <taxon>Endopterygota</taxon>
        <taxon>Coleoptera</taxon>
        <taxon>Polyphaga</taxon>
        <taxon>Cucujiformia</taxon>
        <taxon>Tenebrionidae</taxon>
        <taxon>Zophobas</taxon>
    </lineage>
</organism>
<evidence type="ECO:0000256" key="7">
    <source>
        <dbReference type="ARBA" id="ARBA00022918"/>
    </source>
</evidence>
<sequence>MAPESIPLTAFVTQDGHYEFLRMPFGLTNGPAVFQRMLNMALGQLRFTKVLVYLDDVLIPAHSIQESLSVLKEVLEIFKQNGLTPRLSKCFFLSTEIEYLGHIVSNYCP</sequence>
<accession>A0AA38IBG2</accession>
<dbReference type="SUPFAM" id="SSF56672">
    <property type="entry name" value="DNA/RNA polymerases"/>
    <property type="match status" value="1"/>
</dbReference>
<keyword evidence="6" id="KW-0378">Hydrolase</keyword>
<dbReference type="GO" id="GO:0004519">
    <property type="term" value="F:endonuclease activity"/>
    <property type="evidence" value="ECO:0007669"/>
    <property type="project" value="UniProtKB-KW"/>
</dbReference>
<gene>
    <name evidence="9" type="ORF">Zmor_014011</name>
</gene>
<dbReference type="CDD" id="cd01647">
    <property type="entry name" value="RT_LTR"/>
    <property type="match status" value="1"/>
</dbReference>
<dbReference type="EMBL" id="JALNTZ010000004">
    <property type="protein sequence ID" value="KAJ3654853.1"/>
    <property type="molecule type" value="Genomic_DNA"/>
</dbReference>
<evidence type="ECO:0000256" key="3">
    <source>
        <dbReference type="ARBA" id="ARBA00022695"/>
    </source>
</evidence>
<keyword evidence="5" id="KW-0255">Endonuclease</keyword>
<reference evidence="9" key="1">
    <citation type="journal article" date="2023" name="G3 (Bethesda)">
        <title>Whole genome assemblies of Zophobas morio and Tenebrio molitor.</title>
        <authorList>
            <person name="Kaur S."/>
            <person name="Stinson S.A."/>
            <person name="diCenzo G.C."/>
        </authorList>
    </citation>
    <scope>NUCLEOTIDE SEQUENCE</scope>
    <source>
        <strain evidence="9">QUZm001</strain>
    </source>
</reference>
<dbReference type="Pfam" id="PF00078">
    <property type="entry name" value="RVT_1"/>
    <property type="match status" value="1"/>
</dbReference>
<evidence type="ECO:0000259" key="8">
    <source>
        <dbReference type="PROSITE" id="PS50878"/>
    </source>
</evidence>
<dbReference type="FunFam" id="3.10.10.10:FF:000007">
    <property type="entry name" value="Retrovirus-related Pol polyprotein from transposon 17.6-like Protein"/>
    <property type="match status" value="1"/>
</dbReference>
<dbReference type="PANTHER" id="PTHR33064">
    <property type="entry name" value="POL PROTEIN"/>
    <property type="match status" value="1"/>
</dbReference>
<dbReference type="FunFam" id="3.30.70.270:FF:000003">
    <property type="entry name" value="Transposon Ty3-G Gag-Pol polyprotein"/>
    <property type="match status" value="1"/>
</dbReference>
<dbReference type="InterPro" id="IPR043128">
    <property type="entry name" value="Rev_trsase/Diguanyl_cyclase"/>
</dbReference>
<evidence type="ECO:0000313" key="10">
    <source>
        <dbReference type="Proteomes" id="UP001168821"/>
    </source>
</evidence>
<dbReference type="AlphaFoldDB" id="A0AA38IBG2"/>
<dbReference type="PANTHER" id="PTHR33064:SF37">
    <property type="entry name" value="RIBONUCLEASE H"/>
    <property type="match status" value="1"/>
</dbReference>
<dbReference type="Gene3D" id="3.30.70.270">
    <property type="match status" value="1"/>
</dbReference>
<keyword evidence="1" id="KW-0645">Protease</keyword>
<keyword evidence="3" id="KW-0548">Nucleotidyltransferase</keyword>
<dbReference type="PROSITE" id="PS50878">
    <property type="entry name" value="RT_POL"/>
    <property type="match status" value="1"/>
</dbReference>
<evidence type="ECO:0000256" key="2">
    <source>
        <dbReference type="ARBA" id="ARBA00022679"/>
    </source>
</evidence>
<keyword evidence="2" id="KW-0808">Transferase</keyword>